<organism evidence="3 5">
    <name type="scientific">Carya illinoinensis</name>
    <name type="common">Pecan</name>
    <dbReference type="NCBI Taxonomy" id="32201"/>
    <lineage>
        <taxon>Eukaryota</taxon>
        <taxon>Viridiplantae</taxon>
        <taxon>Streptophyta</taxon>
        <taxon>Embryophyta</taxon>
        <taxon>Tracheophyta</taxon>
        <taxon>Spermatophyta</taxon>
        <taxon>Magnoliopsida</taxon>
        <taxon>eudicotyledons</taxon>
        <taxon>Gunneridae</taxon>
        <taxon>Pentapetalae</taxon>
        <taxon>rosids</taxon>
        <taxon>fabids</taxon>
        <taxon>Fagales</taxon>
        <taxon>Juglandaceae</taxon>
        <taxon>Carya</taxon>
    </lineage>
</organism>
<gene>
    <name evidence="3" type="ORF">CIPAW_05G133600</name>
    <name evidence="4" type="ORF">I3842_05G130100</name>
</gene>
<reference evidence="4" key="2">
    <citation type="submission" date="2021-01" db="EMBL/GenBank/DDBJ databases">
        <authorList>
            <person name="Lovell J.T."/>
            <person name="Bentley N."/>
            <person name="Bhattarai G."/>
            <person name="Jenkins J.W."/>
            <person name="Sreedasyam A."/>
            <person name="Alarcon Y."/>
            <person name="Bock C."/>
            <person name="Boston L."/>
            <person name="Carlson J."/>
            <person name="Cervantes K."/>
            <person name="Clermont K."/>
            <person name="Krom N."/>
            <person name="Kubenka K."/>
            <person name="Mamidi S."/>
            <person name="Mattison C."/>
            <person name="Monteros M."/>
            <person name="Pisani C."/>
            <person name="Plott C."/>
            <person name="Rajasekar S."/>
            <person name="Rhein H.S."/>
            <person name="Rohla C."/>
            <person name="Song M."/>
            <person name="Hilaire R.S."/>
            <person name="Shu S."/>
            <person name="Wells L."/>
            <person name="Wang X."/>
            <person name="Webber J."/>
            <person name="Heerema R.J."/>
            <person name="Klein P."/>
            <person name="Conner P."/>
            <person name="Grauke L."/>
            <person name="Grimwood J."/>
            <person name="Schmutz J."/>
            <person name="Randall J.J."/>
        </authorList>
    </citation>
    <scope>NUCLEOTIDE SEQUENCE</scope>
    <source>
        <tissue evidence="4">Leaf</tissue>
    </source>
</reference>
<proteinExistence type="predicted"/>
<comment type="caution">
    <text evidence="3">The sequence shown here is derived from an EMBL/GenBank/DDBJ whole genome shotgun (WGS) entry which is preliminary data.</text>
</comment>
<sequence>MGKAGNTLHLLVMLLVLSNLMTSLNAISISGTRKLLDESRDTVTHWNNHEMEMMKEPVAAEDLYEGRKDSELADYPGSGANDDHTPTTPTG</sequence>
<dbReference type="PANTHER" id="PTHR33474">
    <property type="entry name" value="TRANSMEMBRANE PROTEIN"/>
    <property type="match status" value="1"/>
</dbReference>
<accession>A0A8T1QHW5</accession>
<feature type="signal peptide" evidence="2">
    <location>
        <begin position="1"/>
        <end position="26"/>
    </location>
</feature>
<keyword evidence="5" id="KW-1185">Reference proteome</keyword>
<evidence type="ECO:0000313" key="5">
    <source>
        <dbReference type="Proteomes" id="UP000811609"/>
    </source>
</evidence>
<evidence type="ECO:0000256" key="2">
    <source>
        <dbReference type="SAM" id="SignalP"/>
    </source>
</evidence>
<evidence type="ECO:0000313" key="4">
    <source>
        <dbReference type="EMBL" id="KAG6713036.1"/>
    </source>
</evidence>
<keyword evidence="2" id="KW-0732">Signal</keyword>
<dbReference type="OrthoDB" id="747636at2759"/>
<dbReference type="EMBL" id="CM031813">
    <property type="protein sequence ID" value="KAG6654270.1"/>
    <property type="molecule type" value="Genomic_DNA"/>
</dbReference>
<feature type="chain" id="PRO_5035841891" evidence="2">
    <location>
        <begin position="27"/>
        <end position="91"/>
    </location>
</feature>
<protein>
    <submittedName>
        <fullName evidence="3">Uncharacterized protein</fullName>
    </submittedName>
</protein>
<feature type="region of interest" description="Disordered" evidence="1">
    <location>
        <begin position="62"/>
        <end position="91"/>
    </location>
</feature>
<name>A0A8T1QHW5_CARIL</name>
<dbReference type="AlphaFoldDB" id="A0A8T1QHW5"/>
<dbReference type="PANTHER" id="PTHR33474:SF2">
    <property type="entry name" value="TRANSMEMBRANE PROTEIN"/>
    <property type="match status" value="1"/>
</dbReference>
<evidence type="ECO:0000313" key="3">
    <source>
        <dbReference type="EMBL" id="KAG6654270.1"/>
    </source>
</evidence>
<dbReference type="Proteomes" id="UP000811609">
    <property type="component" value="Chromosome 5"/>
</dbReference>
<dbReference type="EMBL" id="CM031829">
    <property type="protein sequence ID" value="KAG6713036.1"/>
    <property type="molecule type" value="Genomic_DNA"/>
</dbReference>
<dbReference type="Proteomes" id="UP000811246">
    <property type="component" value="Chromosome 5"/>
</dbReference>
<evidence type="ECO:0000256" key="1">
    <source>
        <dbReference type="SAM" id="MobiDB-lite"/>
    </source>
</evidence>
<reference evidence="3" key="1">
    <citation type="submission" date="2020-12" db="EMBL/GenBank/DDBJ databases">
        <title>WGS assembly of Carya illinoinensis cv. Pawnee.</title>
        <authorList>
            <person name="Platts A."/>
            <person name="Shu S."/>
            <person name="Wright S."/>
            <person name="Barry K."/>
            <person name="Edger P."/>
            <person name="Pires J.C."/>
            <person name="Schmutz J."/>
        </authorList>
    </citation>
    <scope>NUCLEOTIDE SEQUENCE</scope>
    <source>
        <tissue evidence="3">Leaf</tissue>
    </source>
</reference>